<gene>
    <name evidence="1" type="ORF">NLK58_20240</name>
</gene>
<organism evidence="1 2">
    <name type="scientific">Marinobacter metalliresistant</name>
    <dbReference type="NCBI Taxonomy" id="2961995"/>
    <lineage>
        <taxon>Bacteria</taxon>
        <taxon>Pseudomonadati</taxon>
        <taxon>Pseudomonadota</taxon>
        <taxon>Gammaproteobacteria</taxon>
        <taxon>Pseudomonadales</taxon>
        <taxon>Marinobacteraceae</taxon>
        <taxon>Marinobacter</taxon>
    </lineage>
</organism>
<dbReference type="EMBL" id="CP101118">
    <property type="protein sequence ID" value="WZF88598.1"/>
    <property type="molecule type" value="Genomic_DNA"/>
</dbReference>
<name>A0ABZ2W1H7_9GAMM</name>
<protein>
    <recommendedName>
        <fullName evidence="3">Lipoprotein</fullName>
    </recommendedName>
</protein>
<dbReference type="PROSITE" id="PS51257">
    <property type="entry name" value="PROKAR_LIPOPROTEIN"/>
    <property type="match status" value="1"/>
</dbReference>
<dbReference type="Proteomes" id="UP001475781">
    <property type="component" value="Chromosome"/>
</dbReference>
<keyword evidence="2" id="KW-1185">Reference proteome</keyword>
<evidence type="ECO:0000313" key="2">
    <source>
        <dbReference type="Proteomes" id="UP001475781"/>
    </source>
</evidence>
<sequence length="195" mass="22702">MITHLKPEFRKAWLLAVLLLLGSLLAGCMPGTIETAAGTAFIWDQKQDYKHKGEVDRAVDRYVRDHAESPCKYGEDRVMTSAVEILKKYRLTGLKEVYKRLEGIYEDESQPDNVRAGALYNMAVLQSRRHAPKKILAREFFKRLYIEFPNEYRCIFKATEWRDSMIEQQLLLPDETVESFLREAAEDIEKRKGVQ</sequence>
<evidence type="ECO:0008006" key="3">
    <source>
        <dbReference type="Google" id="ProtNLM"/>
    </source>
</evidence>
<dbReference type="RefSeq" id="WP_341581617.1">
    <property type="nucleotide sequence ID" value="NZ_CP101118.1"/>
</dbReference>
<reference evidence="1 2" key="1">
    <citation type="submission" date="2022-07" db="EMBL/GenBank/DDBJ databases">
        <title>A copper resistant bacterium isolated from sediment samples of deep sea hydrothermal areas.</title>
        <authorList>
            <person name="Zeng X."/>
        </authorList>
    </citation>
    <scope>NUCLEOTIDE SEQUENCE [LARGE SCALE GENOMIC DNA]</scope>
    <source>
        <strain evidence="2">CuT 6</strain>
    </source>
</reference>
<evidence type="ECO:0000313" key="1">
    <source>
        <dbReference type="EMBL" id="WZF88598.1"/>
    </source>
</evidence>
<proteinExistence type="predicted"/>
<accession>A0ABZ2W1H7</accession>